<evidence type="ECO:0000256" key="7">
    <source>
        <dbReference type="RuleBase" id="RU000489"/>
    </source>
</evidence>
<dbReference type="InterPro" id="IPR050314">
    <property type="entry name" value="Glycosyl_Hydrlase_18"/>
</dbReference>
<name>A0A316UEN8_9BASI</name>
<dbReference type="Pfam" id="PF00704">
    <property type="entry name" value="Glyco_hydro_18"/>
    <property type="match status" value="1"/>
</dbReference>
<dbReference type="Gene3D" id="3.20.20.80">
    <property type="entry name" value="Glycosidases"/>
    <property type="match status" value="2"/>
</dbReference>
<dbReference type="SMART" id="SM00636">
    <property type="entry name" value="Glyco_18"/>
    <property type="match status" value="1"/>
</dbReference>
<evidence type="ECO:0000259" key="10">
    <source>
        <dbReference type="PROSITE" id="PS51910"/>
    </source>
</evidence>
<evidence type="ECO:0000313" key="11">
    <source>
        <dbReference type="EMBL" id="PWN23757.1"/>
    </source>
</evidence>
<dbReference type="InterPro" id="IPR017853">
    <property type="entry name" value="GH"/>
</dbReference>
<keyword evidence="3" id="KW-0146">Chitin degradation</keyword>
<dbReference type="STRING" id="1684307.A0A316UEN8"/>
<feature type="domain" description="GH18" evidence="10">
    <location>
        <begin position="85"/>
        <end position="477"/>
    </location>
</feature>
<evidence type="ECO:0000256" key="3">
    <source>
        <dbReference type="ARBA" id="ARBA00023024"/>
    </source>
</evidence>
<dbReference type="OrthoDB" id="73875at2759"/>
<keyword evidence="12" id="KW-1185">Reference proteome</keyword>
<dbReference type="RefSeq" id="XP_025350917.1">
    <property type="nucleotide sequence ID" value="XM_025490074.1"/>
</dbReference>
<dbReference type="GO" id="GO:0006032">
    <property type="term" value="P:chitin catabolic process"/>
    <property type="evidence" value="ECO:0007669"/>
    <property type="project" value="UniProtKB-KW"/>
</dbReference>
<sequence>MSVKRKRAATCIKKTASSTSTKKSTSICTTTSTKKTTTTSSTSTKKTTTTTKAASTSTKKTTTTSSTKTTATAAVTSVAASTGPMIMGGYWPSWAEMTPEDIDWNLFDLMAFAFATPTTSGGVSIDSGDAALLKRLVTAGHNGGAKVIVSLGGWDNGQGFSPSVSTATLRQTFATSILNFMNTYNLDGVDLDWEYPNSAYATNYNSADAANFQTFLQTLRATLGADAIITAAVSDETWISSTGGTVSNVARAAGALSYIMIMNYDVWGESSTPGPNAPLADLCGNSTQPSANAEAAVKQWYAAGMPKKKMLLGVPYYGYVQASTKTSLIQRSLLDEPETEAQRRAVQNRALGGRPRRSDDPRLAQPESELEKRKTSLTTGQMNFNEIFANGAIKRGTGSSTGTYVAGSGWTKYWDDCSDTPFLSSGNQVITYDDPASLYDKAYFARQSGLGGTSMWSVDGDTEYWNLTLAMRSGMGI</sequence>
<dbReference type="GO" id="GO:0008061">
    <property type="term" value="F:chitin binding"/>
    <property type="evidence" value="ECO:0007669"/>
    <property type="project" value="InterPro"/>
</dbReference>
<dbReference type="PROSITE" id="PS51910">
    <property type="entry name" value="GH18_2"/>
    <property type="match status" value="1"/>
</dbReference>
<dbReference type="PANTHER" id="PTHR11177">
    <property type="entry name" value="CHITINASE"/>
    <property type="match status" value="1"/>
</dbReference>
<evidence type="ECO:0000256" key="1">
    <source>
        <dbReference type="ARBA" id="ARBA00000822"/>
    </source>
</evidence>
<evidence type="ECO:0000256" key="6">
    <source>
        <dbReference type="ARBA" id="ARBA00023326"/>
    </source>
</evidence>
<dbReference type="InterPro" id="IPR001579">
    <property type="entry name" value="Glyco_hydro_18_chit_AS"/>
</dbReference>
<feature type="region of interest" description="Disordered" evidence="9">
    <location>
        <begin position="346"/>
        <end position="375"/>
    </location>
</feature>
<evidence type="ECO:0000256" key="4">
    <source>
        <dbReference type="ARBA" id="ARBA00023277"/>
    </source>
</evidence>
<dbReference type="AlphaFoldDB" id="A0A316UEN8"/>
<comment type="catalytic activity">
    <reaction evidence="1">
        <text>Random endo-hydrolysis of N-acetyl-beta-D-glucosaminide (1-&gt;4)-beta-linkages in chitin and chitodextrins.</text>
        <dbReference type="EC" id="3.2.1.14"/>
    </reaction>
</comment>
<keyword evidence="6" id="KW-0624">Polysaccharide degradation</keyword>
<dbReference type="GeneID" id="37011808"/>
<dbReference type="InterPro" id="IPR001223">
    <property type="entry name" value="Glyco_hydro18_cat"/>
</dbReference>
<dbReference type="EMBL" id="KZ819321">
    <property type="protein sequence ID" value="PWN23757.1"/>
    <property type="molecule type" value="Genomic_DNA"/>
</dbReference>
<dbReference type="GO" id="GO:0005576">
    <property type="term" value="C:extracellular region"/>
    <property type="evidence" value="ECO:0007669"/>
    <property type="project" value="TreeGrafter"/>
</dbReference>
<organism evidence="11 12">
    <name type="scientific">Pseudomicrostroma glucosiphilum</name>
    <dbReference type="NCBI Taxonomy" id="1684307"/>
    <lineage>
        <taxon>Eukaryota</taxon>
        <taxon>Fungi</taxon>
        <taxon>Dikarya</taxon>
        <taxon>Basidiomycota</taxon>
        <taxon>Ustilaginomycotina</taxon>
        <taxon>Exobasidiomycetes</taxon>
        <taxon>Microstromatales</taxon>
        <taxon>Microstromatales incertae sedis</taxon>
        <taxon>Pseudomicrostroma</taxon>
    </lineage>
</organism>
<dbReference type="GO" id="GO:0000272">
    <property type="term" value="P:polysaccharide catabolic process"/>
    <property type="evidence" value="ECO:0007669"/>
    <property type="project" value="UniProtKB-KW"/>
</dbReference>
<evidence type="ECO:0000256" key="8">
    <source>
        <dbReference type="RuleBase" id="RU004453"/>
    </source>
</evidence>
<dbReference type="Proteomes" id="UP000245942">
    <property type="component" value="Unassembled WGS sequence"/>
</dbReference>
<accession>A0A316UEN8</accession>
<comment type="similarity">
    <text evidence="8">Belongs to the glycosyl hydrolase 18 family.</text>
</comment>
<keyword evidence="4" id="KW-0119">Carbohydrate metabolism</keyword>
<feature type="region of interest" description="Disordered" evidence="9">
    <location>
        <begin position="33"/>
        <end position="67"/>
    </location>
</feature>
<dbReference type="InterPro" id="IPR011583">
    <property type="entry name" value="Chitinase_II/V-like_cat"/>
</dbReference>
<evidence type="ECO:0000256" key="5">
    <source>
        <dbReference type="ARBA" id="ARBA00023295"/>
    </source>
</evidence>
<keyword evidence="5 7" id="KW-0326">Glycosidase</keyword>
<protein>
    <recommendedName>
        <fullName evidence="10">GH18 domain-containing protein</fullName>
    </recommendedName>
</protein>
<evidence type="ECO:0000256" key="9">
    <source>
        <dbReference type="SAM" id="MobiDB-lite"/>
    </source>
</evidence>
<proteinExistence type="inferred from homology"/>
<dbReference type="SUPFAM" id="SSF51445">
    <property type="entry name" value="(Trans)glycosidases"/>
    <property type="match status" value="1"/>
</dbReference>
<dbReference type="PANTHER" id="PTHR11177:SF317">
    <property type="entry name" value="CHITINASE 12-RELATED"/>
    <property type="match status" value="1"/>
</dbReference>
<evidence type="ECO:0000256" key="2">
    <source>
        <dbReference type="ARBA" id="ARBA00022801"/>
    </source>
</evidence>
<dbReference type="GO" id="GO:0008843">
    <property type="term" value="F:endochitinase activity"/>
    <property type="evidence" value="ECO:0007669"/>
    <property type="project" value="UniProtKB-EC"/>
</dbReference>
<dbReference type="PROSITE" id="PS01095">
    <property type="entry name" value="GH18_1"/>
    <property type="match status" value="1"/>
</dbReference>
<evidence type="ECO:0000313" key="12">
    <source>
        <dbReference type="Proteomes" id="UP000245942"/>
    </source>
</evidence>
<keyword evidence="2 7" id="KW-0378">Hydrolase</keyword>
<gene>
    <name evidence="11" type="ORF">BCV69DRAFT_243534</name>
</gene>
<reference evidence="11 12" key="1">
    <citation type="journal article" date="2018" name="Mol. Biol. Evol.">
        <title>Broad Genomic Sampling Reveals a Smut Pathogenic Ancestry of the Fungal Clade Ustilaginomycotina.</title>
        <authorList>
            <person name="Kijpornyongpan T."/>
            <person name="Mondo S.J."/>
            <person name="Barry K."/>
            <person name="Sandor L."/>
            <person name="Lee J."/>
            <person name="Lipzen A."/>
            <person name="Pangilinan J."/>
            <person name="LaButti K."/>
            <person name="Hainaut M."/>
            <person name="Henrissat B."/>
            <person name="Grigoriev I.V."/>
            <person name="Spatafora J.W."/>
            <person name="Aime M.C."/>
        </authorList>
    </citation>
    <scope>NUCLEOTIDE SEQUENCE [LARGE SCALE GENOMIC DNA]</scope>
    <source>
        <strain evidence="11 12">MCA 4718</strain>
    </source>
</reference>